<dbReference type="SMART" id="SM00387">
    <property type="entry name" value="HATPase_c"/>
    <property type="match status" value="1"/>
</dbReference>
<keyword evidence="4" id="KW-0418">Kinase</keyword>
<dbReference type="CDD" id="cd00075">
    <property type="entry name" value="HATPase"/>
    <property type="match status" value="1"/>
</dbReference>
<dbReference type="InterPro" id="IPR003018">
    <property type="entry name" value="GAF"/>
</dbReference>
<evidence type="ECO:0000256" key="4">
    <source>
        <dbReference type="ARBA" id="ARBA00022777"/>
    </source>
</evidence>
<dbReference type="EC" id="2.7.13.3" evidence="2"/>
<dbReference type="EMBL" id="BAABRU010000009">
    <property type="protein sequence ID" value="GAA5529011.1"/>
    <property type="molecule type" value="Genomic_DNA"/>
</dbReference>
<dbReference type="CDD" id="cd00082">
    <property type="entry name" value="HisKA"/>
    <property type="match status" value="1"/>
</dbReference>
<dbReference type="InterPro" id="IPR003661">
    <property type="entry name" value="HisK_dim/P_dom"/>
</dbReference>
<dbReference type="SUPFAM" id="SSF55781">
    <property type="entry name" value="GAF domain-like"/>
    <property type="match status" value="2"/>
</dbReference>
<dbReference type="PANTHER" id="PTHR43547:SF2">
    <property type="entry name" value="HYBRID SIGNAL TRANSDUCTION HISTIDINE KINASE C"/>
    <property type="match status" value="1"/>
</dbReference>
<dbReference type="InterPro" id="IPR029016">
    <property type="entry name" value="GAF-like_dom_sf"/>
</dbReference>
<organism evidence="7 8">
    <name type="scientific">Herpetosiphon gulosus</name>
    <dbReference type="NCBI Taxonomy" id="1973496"/>
    <lineage>
        <taxon>Bacteria</taxon>
        <taxon>Bacillati</taxon>
        <taxon>Chloroflexota</taxon>
        <taxon>Chloroflexia</taxon>
        <taxon>Herpetosiphonales</taxon>
        <taxon>Herpetosiphonaceae</taxon>
        <taxon>Herpetosiphon</taxon>
    </lineage>
</organism>
<dbReference type="SMART" id="SM00065">
    <property type="entry name" value="GAF"/>
    <property type="match status" value="2"/>
</dbReference>
<dbReference type="SUPFAM" id="SSF55874">
    <property type="entry name" value="ATPase domain of HSP90 chaperone/DNA topoisomerase II/histidine kinase"/>
    <property type="match status" value="1"/>
</dbReference>
<keyword evidence="8" id="KW-1185">Reference proteome</keyword>
<name>A0ABP9X2E7_9CHLR</name>
<dbReference type="Pfam" id="PF13185">
    <property type="entry name" value="GAF_2"/>
    <property type="match status" value="1"/>
</dbReference>
<sequence length="576" mass="63768">MNEFDSVVEAIEAGWELDDILQLIVTNGQVLLDLQHGYIVLYEAEQLWLKANTSNLPTRVLAPTSAEARVVAMGRAVALEPIQALPLWRTLEFALKPDARGWLSAPIRLNGHTVGALAAFAEPSDNEPLREALRFMTVLADLAALALERGQFWLRHQRRSQFIALLRTISGIIQQQSLGDLAHTIAHQLCEIGNADLALMYIPSPETEEFVTLGLSDTPLALQIRELGLDHIPLASNALLHECYQTGQAQRLALTNEQWPELAQLGVQQLLIVPIHDTHERLGVIVLASLQDTRFDDDALNFLNFIGVRLGYALKNENLLEEVVQAERRRINEDERSNFIASVAHDLKNALTTVIGTTQLGMRKLRRGDQSYNEKAFNTIATKSQQALQLIEDMVDVSRLEQGTFRLFIQSIDLVQLVADEAEAARGLSQRHTIQFSSSLEHYELAADQQRLRQVLANLLINAIRYSPDGGTISVRIMDADHAPAPSNASISSESELDQAIVISVSDQGIGIPEHELPYIFERFYRGQGSTVASGSGLGLYISAAIMAQHGGKMWVESKLNHGTTFYCSLPAARVM</sequence>
<evidence type="ECO:0000256" key="1">
    <source>
        <dbReference type="ARBA" id="ARBA00000085"/>
    </source>
</evidence>
<dbReference type="Pfam" id="PF02518">
    <property type="entry name" value="HATPase_c"/>
    <property type="match status" value="1"/>
</dbReference>
<evidence type="ECO:0000256" key="5">
    <source>
        <dbReference type="ARBA" id="ARBA00023012"/>
    </source>
</evidence>
<evidence type="ECO:0000256" key="3">
    <source>
        <dbReference type="ARBA" id="ARBA00022553"/>
    </source>
</evidence>
<comment type="caution">
    <text evidence="7">The sequence shown here is derived from an EMBL/GenBank/DDBJ whole genome shotgun (WGS) entry which is preliminary data.</text>
</comment>
<dbReference type="InterPro" id="IPR036890">
    <property type="entry name" value="HATPase_C_sf"/>
</dbReference>
<feature type="domain" description="Histidine kinase" evidence="6">
    <location>
        <begin position="342"/>
        <end position="574"/>
    </location>
</feature>
<gene>
    <name evidence="7" type="primary">sasA_17</name>
    <name evidence="7" type="ORF">Hgul01_02814</name>
</gene>
<evidence type="ECO:0000313" key="7">
    <source>
        <dbReference type="EMBL" id="GAA5529011.1"/>
    </source>
</evidence>
<dbReference type="PRINTS" id="PR00344">
    <property type="entry name" value="BCTRLSENSOR"/>
</dbReference>
<reference evidence="7 8" key="1">
    <citation type="submission" date="2024-02" db="EMBL/GenBank/DDBJ databases">
        <title>Herpetosiphon gulosus NBRC 112829.</title>
        <authorList>
            <person name="Ichikawa N."/>
            <person name="Katano-Makiyama Y."/>
            <person name="Hidaka K."/>
        </authorList>
    </citation>
    <scope>NUCLEOTIDE SEQUENCE [LARGE SCALE GENOMIC DNA]</scope>
    <source>
        <strain evidence="7 8">NBRC 112829</strain>
    </source>
</reference>
<dbReference type="InterPro" id="IPR005467">
    <property type="entry name" value="His_kinase_dom"/>
</dbReference>
<dbReference type="Proteomes" id="UP001428290">
    <property type="component" value="Unassembled WGS sequence"/>
</dbReference>
<dbReference type="Gene3D" id="3.30.565.10">
    <property type="entry name" value="Histidine kinase-like ATPase, C-terminal domain"/>
    <property type="match status" value="1"/>
</dbReference>
<keyword evidence="5" id="KW-0902">Two-component regulatory system</keyword>
<dbReference type="Pfam" id="PF01590">
    <property type="entry name" value="GAF"/>
    <property type="match status" value="1"/>
</dbReference>
<evidence type="ECO:0000256" key="2">
    <source>
        <dbReference type="ARBA" id="ARBA00012438"/>
    </source>
</evidence>
<evidence type="ECO:0000313" key="8">
    <source>
        <dbReference type="Proteomes" id="UP001428290"/>
    </source>
</evidence>
<dbReference type="Pfam" id="PF00512">
    <property type="entry name" value="HisKA"/>
    <property type="match status" value="1"/>
</dbReference>
<accession>A0ABP9X2E7</accession>
<comment type="catalytic activity">
    <reaction evidence="1">
        <text>ATP + protein L-histidine = ADP + protein N-phospho-L-histidine.</text>
        <dbReference type="EC" id="2.7.13.3"/>
    </reaction>
</comment>
<dbReference type="SMART" id="SM00388">
    <property type="entry name" value="HisKA"/>
    <property type="match status" value="1"/>
</dbReference>
<proteinExistence type="predicted"/>
<dbReference type="InterPro" id="IPR036097">
    <property type="entry name" value="HisK_dim/P_sf"/>
</dbReference>
<dbReference type="Gene3D" id="1.10.287.130">
    <property type="match status" value="1"/>
</dbReference>
<protein>
    <recommendedName>
        <fullName evidence="2">histidine kinase</fullName>
        <ecNumber evidence="2">2.7.13.3</ecNumber>
    </recommendedName>
</protein>
<dbReference type="Gene3D" id="3.30.450.40">
    <property type="match status" value="2"/>
</dbReference>
<keyword evidence="3" id="KW-0597">Phosphoprotein</keyword>
<dbReference type="PANTHER" id="PTHR43547">
    <property type="entry name" value="TWO-COMPONENT HISTIDINE KINASE"/>
    <property type="match status" value="1"/>
</dbReference>
<dbReference type="InterPro" id="IPR003594">
    <property type="entry name" value="HATPase_dom"/>
</dbReference>
<dbReference type="PROSITE" id="PS50109">
    <property type="entry name" value="HIS_KIN"/>
    <property type="match status" value="1"/>
</dbReference>
<dbReference type="RefSeq" id="WP_345722630.1">
    <property type="nucleotide sequence ID" value="NZ_BAABRU010000009.1"/>
</dbReference>
<dbReference type="InterPro" id="IPR004358">
    <property type="entry name" value="Sig_transdc_His_kin-like_C"/>
</dbReference>
<evidence type="ECO:0000259" key="6">
    <source>
        <dbReference type="PROSITE" id="PS50109"/>
    </source>
</evidence>
<keyword evidence="4" id="KW-0808">Transferase</keyword>
<dbReference type="SUPFAM" id="SSF47384">
    <property type="entry name" value="Homodimeric domain of signal transducing histidine kinase"/>
    <property type="match status" value="1"/>
</dbReference>